<feature type="zinc finger region" description="C3H1-type" evidence="5">
    <location>
        <begin position="80"/>
        <end position="108"/>
    </location>
</feature>
<organism evidence="8">
    <name type="scientific">Nymphaea colorata</name>
    <name type="common">pocket water lily</name>
    <dbReference type="NCBI Taxonomy" id="210225"/>
    <lineage>
        <taxon>Eukaryota</taxon>
        <taxon>Viridiplantae</taxon>
        <taxon>Streptophyta</taxon>
        <taxon>Embryophyta</taxon>
        <taxon>Tracheophyta</taxon>
        <taxon>Spermatophyta</taxon>
        <taxon>Magnoliopsida</taxon>
        <taxon>Nymphaeales</taxon>
        <taxon>Nymphaeaceae</taxon>
        <taxon>Nymphaea</taxon>
    </lineage>
</organism>
<dbReference type="Gene3D" id="4.10.1000.10">
    <property type="entry name" value="Zinc finger, CCCH-type"/>
    <property type="match status" value="2"/>
</dbReference>
<accession>A0A5K1HN08</accession>
<evidence type="ECO:0000256" key="2">
    <source>
        <dbReference type="ARBA" id="ARBA00022737"/>
    </source>
</evidence>
<evidence type="ECO:0000256" key="1">
    <source>
        <dbReference type="ARBA" id="ARBA00022723"/>
    </source>
</evidence>
<evidence type="ECO:0000256" key="5">
    <source>
        <dbReference type="PROSITE-ProRule" id="PRU00723"/>
    </source>
</evidence>
<dbReference type="EMBL" id="LR722193">
    <property type="protein sequence ID" value="VVW89255.1"/>
    <property type="molecule type" value="Genomic_DNA"/>
</dbReference>
<dbReference type="FunFam" id="4.10.1000.10:FF:000001">
    <property type="entry name" value="zinc finger CCCH domain-containing protein 15-like"/>
    <property type="match status" value="1"/>
</dbReference>
<dbReference type="PANTHER" id="PTHR12547">
    <property type="entry name" value="CCCH ZINC FINGER/TIS11-RELATED"/>
    <property type="match status" value="1"/>
</dbReference>
<keyword evidence="4 5" id="KW-0862">Zinc</keyword>
<dbReference type="InterPro" id="IPR045877">
    <property type="entry name" value="ZFP36-like"/>
</dbReference>
<feature type="zinc finger region" description="C3H1-type" evidence="5">
    <location>
        <begin position="41"/>
        <end position="69"/>
    </location>
</feature>
<evidence type="ECO:0000259" key="7">
    <source>
        <dbReference type="PROSITE" id="PS50103"/>
    </source>
</evidence>
<dbReference type="PROSITE" id="PS50103">
    <property type="entry name" value="ZF_C3H1"/>
    <property type="match status" value="2"/>
</dbReference>
<feature type="domain" description="C3H1-type" evidence="7">
    <location>
        <begin position="41"/>
        <end position="69"/>
    </location>
</feature>
<gene>
    <name evidence="8" type="ORF">NYM_LOCUS30327</name>
</gene>
<dbReference type="SMART" id="SM00356">
    <property type="entry name" value="ZnF_C3H1"/>
    <property type="match status" value="2"/>
</dbReference>
<dbReference type="GO" id="GO:0003729">
    <property type="term" value="F:mRNA binding"/>
    <property type="evidence" value="ECO:0007669"/>
    <property type="project" value="InterPro"/>
</dbReference>
<dbReference type="SUPFAM" id="SSF90229">
    <property type="entry name" value="CCCH zinc finger"/>
    <property type="match status" value="2"/>
</dbReference>
<keyword evidence="1 5" id="KW-0479">Metal-binding</keyword>
<feature type="compositionally biased region" description="Basic and acidic residues" evidence="6">
    <location>
        <begin position="29"/>
        <end position="45"/>
    </location>
</feature>
<dbReference type="Pfam" id="PF00642">
    <property type="entry name" value="zf-CCCH"/>
    <property type="match status" value="2"/>
</dbReference>
<reference evidence="8" key="1">
    <citation type="submission" date="2019-09" db="EMBL/GenBank/DDBJ databases">
        <authorList>
            <person name="Zhang L."/>
        </authorList>
    </citation>
    <scope>NUCLEOTIDE SEQUENCE</scope>
</reference>
<proteinExistence type="predicted"/>
<keyword evidence="2" id="KW-0677">Repeat</keyword>
<dbReference type="PANTHER" id="PTHR12547:SF18">
    <property type="entry name" value="PROTEIN TIS11"/>
    <property type="match status" value="1"/>
</dbReference>
<feature type="domain" description="C3H1-type" evidence="7">
    <location>
        <begin position="80"/>
        <end position="108"/>
    </location>
</feature>
<dbReference type="InterPro" id="IPR000571">
    <property type="entry name" value="Znf_CCCH"/>
</dbReference>
<dbReference type="AlphaFoldDB" id="A0A5K1HN08"/>
<dbReference type="GO" id="GO:0008270">
    <property type="term" value="F:zinc ion binding"/>
    <property type="evidence" value="ECO:0007669"/>
    <property type="project" value="UniProtKB-KW"/>
</dbReference>
<dbReference type="InterPro" id="IPR036855">
    <property type="entry name" value="Znf_CCCH_sf"/>
</dbReference>
<feature type="region of interest" description="Disordered" evidence="6">
    <location>
        <begin position="18"/>
        <end position="45"/>
    </location>
</feature>
<protein>
    <recommendedName>
        <fullName evidence="7">C3H1-type domain-containing protein</fullName>
    </recommendedName>
</protein>
<name>A0A5K1HN08_9MAGN</name>
<evidence type="ECO:0000313" key="8">
    <source>
        <dbReference type="EMBL" id="VVW89255.1"/>
    </source>
</evidence>
<evidence type="ECO:0000256" key="6">
    <source>
        <dbReference type="SAM" id="MobiDB-lite"/>
    </source>
</evidence>
<sequence>MRKISTLSTVVPPLFEATKPISHSLSTEESPRERPPQPSHKEKSQLCKKFVENGYCPYEKRCKFAHGLQELKKNHQANCKYKTKVCGGFLQEGFCPYGNRCNFIHPPSAPTPARARNLDPAMLSIRTEAATESRLLRLLERD</sequence>
<keyword evidence="3 5" id="KW-0863">Zinc-finger</keyword>
<evidence type="ECO:0000256" key="4">
    <source>
        <dbReference type="ARBA" id="ARBA00022833"/>
    </source>
</evidence>
<evidence type="ECO:0000256" key="3">
    <source>
        <dbReference type="ARBA" id="ARBA00022771"/>
    </source>
</evidence>